<organism evidence="2 3">
    <name type="scientific">Stylosanthes scabra</name>
    <dbReference type="NCBI Taxonomy" id="79078"/>
    <lineage>
        <taxon>Eukaryota</taxon>
        <taxon>Viridiplantae</taxon>
        <taxon>Streptophyta</taxon>
        <taxon>Embryophyta</taxon>
        <taxon>Tracheophyta</taxon>
        <taxon>Spermatophyta</taxon>
        <taxon>Magnoliopsida</taxon>
        <taxon>eudicotyledons</taxon>
        <taxon>Gunneridae</taxon>
        <taxon>Pentapetalae</taxon>
        <taxon>rosids</taxon>
        <taxon>fabids</taxon>
        <taxon>Fabales</taxon>
        <taxon>Fabaceae</taxon>
        <taxon>Papilionoideae</taxon>
        <taxon>50 kb inversion clade</taxon>
        <taxon>dalbergioids sensu lato</taxon>
        <taxon>Dalbergieae</taxon>
        <taxon>Pterocarpus clade</taxon>
        <taxon>Stylosanthes</taxon>
    </lineage>
</organism>
<comment type="caution">
    <text evidence="2">The sequence shown here is derived from an EMBL/GenBank/DDBJ whole genome shotgun (WGS) entry which is preliminary data.</text>
</comment>
<proteinExistence type="predicted"/>
<name>A0ABU6X2T5_9FABA</name>
<protein>
    <submittedName>
        <fullName evidence="2">Uncharacterized protein</fullName>
    </submittedName>
</protein>
<feature type="compositionally biased region" description="Basic and acidic residues" evidence="1">
    <location>
        <begin position="92"/>
        <end position="101"/>
    </location>
</feature>
<dbReference type="Proteomes" id="UP001341840">
    <property type="component" value="Unassembled WGS sequence"/>
</dbReference>
<sequence length="142" mass="15761">MGMENVLDLAQHPRDIEAHSHCSDLTSSSTKPPNKDSPPFCPTENRAHIITRHRSVLTDSPPGLAASMVDHNDIPEEDEPLPVSDNTSSHSTEFDDVHDPNDDFVDDFAGDLVDDFIDDIDTDVTPKYTPKLKTNQFDHLLA</sequence>
<dbReference type="EMBL" id="JASCZI010211463">
    <property type="protein sequence ID" value="MED6192081.1"/>
    <property type="molecule type" value="Genomic_DNA"/>
</dbReference>
<keyword evidence="3" id="KW-1185">Reference proteome</keyword>
<evidence type="ECO:0000313" key="2">
    <source>
        <dbReference type="EMBL" id="MED6192081.1"/>
    </source>
</evidence>
<feature type="compositionally biased region" description="Basic and acidic residues" evidence="1">
    <location>
        <begin position="11"/>
        <end position="22"/>
    </location>
</feature>
<accession>A0ABU6X2T5</accession>
<gene>
    <name evidence="2" type="ORF">PIB30_006908</name>
</gene>
<reference evidence="2 3" key="1">
    <citation type="journal article" date="2023" name="Plants (Basel)">
        <title>Bridging the Gap: Combining Genomics and Transcriptomics Approaches to Understand Stylosanthes scabra, an Orphan Legume from the Brazilian Caatinga.</title>
        <authorList>
            <person name="Ferreira-Neto J.R.C."/>
            <person name="da Silva M.D."/>
            <person name="Binneck E."/>
            <person name="de Melo N.F."/>
            <person name="da Silva R.H."/>
            <person name="de Melo A.L.T.M."/>
            <person name="Pandolfi V."/>
            <person name="Bustamante F.O."/>
            <person name="Brasileiro-Vidal A.C."/>
            <person name="Benko-Iseppon A.M."/>
        </authorList>
    </citation>
    <scope>NUCLEOTIDE SEQUENCE [LARGE SCALE GENOMIC DNA]</scope>
    <source>
        <tissue evidence="2">Leaves</tissue>
    </source>
</reference>
<feature type="compositionally biased region" description="Polar residues" evidence="1">
    <location>
        <begin position="23"/>
        <end position="32"/>
    </location>
</feature>
<feature type="region of interest" description="Disordered" evidence="1">
    <location>
        <begin position="1"/>
        <end position="103"/>
    </location>
</feature>
<evidence type="ECO:0000313" key="3">
    <source>
        <dbReference type="Proteomes" id="UP001341840"/>
    </source>
</evidence>
<evidence type="ECO:0000256" key="1">
    <source>
        <dbReference type="SAM" id="MobiDB-lite"/>
    </source>
</evidence>